<sequence>MTKNREEPHPQEDTKNFPSLDNLRVLLVDDNEDSLFLTTFILENQGLQVTTATSVTQALETIKDLKFDILISDIAMPEIDGYSLIRKIRNSTLTEQRELPAIALTALSSDESRSMALASGFQSYVNKPVEPTILITEIRRLISNNQTTK</sequence>
<name>A0A1Z4N4W0_9CYAN</name>
<keyword evidence="1 2" id="KW-0597">Phosphoprotein</keyword>
<dbReference type="PROSITE" id="PS50110">
    <property type="entry name" value="RESPONSE_REGULATORY"/>
    <property type="match status" value="1"/>
</dbReference>
<dbReference type="AlphaFoldDB" id="A0A1Z4N4W0"/>
<dbReference type="KEGG" id="ttq:NIES37_47330"/>
<feature type="modified residue" description="4-aspartylphosphate" evidence="2">
    <location>
        <position position="73"/>
    </location>
</feature>
<dbReference type="PANTHER" id="PTHR44591">
    <property type="entry name" value="STRESS RESPONSE REGULATOR PROTEIN 1"/>
    <property type="match status" value="1"/>
</dbReference>
<proteinExistence type="predicted"/>
<dbReference type="Gene3D" id="3.40.50.2300">
    <property type="match status" value="1"/>
</dbReference>
<evidence type="ECO:0000256" key="2">
    <source>
        <dbReference type="PROSITE-ProRule" id="PRU00169"/>
    </source>
</evidence>
<accession>A0A1Z4N4W0</accession>
<evidence type="ECO:0000256" key="1">
    <source>
        <dbReference type="ARBA" id="ARBA00022553"/>
    </source>
</evidence>
<feature type="domain" description="Response regulatory" evidence="3">
    <location>
        <begin position="24"/>
        <end position="142"/>
    </location>
</feature>
<keyword evidence="5" id="KW-1185">Reference proteome</keyword>
<dbReference type="InterPro" id="IPR011006">
    <property type="entry name" value="CheY-like_superfamily"/>
</dbReference>
<dbReference type="SMART" id="SM00448">
    <property type="entry name" value="REC"/>
    <property type="match status" value="1"/>
</dbReference>
<dbReference type="EMBL" id="AP018248">
    <property type="protein sequence ID" value="BAZ00737.1"/>
    <property type="molecule type" value="Genomic_DNA"/>
</dbReference>
<dbReference type="RefSeq" id="WP_096579843.1">
    <property type="nucleotide sequence ID" value="NZ_CAWNJS010000001.1"/>
</dbReference>
<evidence type="ECO:0000259" key="3">
    <source>
        <dbReference type="PROSITE" id="PS50110"/>
    </source>
</evidence>
<evidence type="ECO:0000313" key="5">
    <source>
        <dbReference type="Proteomes" id="UP000218785"/>
    </source>
</evidence>
<organism evidence="4 5">
    <name type="scientific">Tolypothrix tenuis PCC 7101</name>
    <dbReference type="NCBI Taxonomy" id="231146"/>
    <lineage>
        <taxon>Bacteria</taxon>
        <taxon>Bacillati</taxon>
        <taxon>Cyanobacteriota</taxon>
        <taxon>Cyanophyceae</taxon>
        <taxon>Nostocales</taxon>
        <taxon>Tolypothrichaceae</taxon>
        <taxon>Tolypothrix</taxon>
    </lineage>
</organism>
<reference evidence="4 5" key="1">
    <citation type="submission" date="2017-06" db="EMBL/GenBank/DDBJ databases">
        <title>Genome sequencing of cyanobaciteial culture collection at National Institute for Environmental Studies (NIES).</title>
        <authorList>
            <person name="Hirose Y."/>
            <person name="Shimura Y."/>
            <person name="Fujisawa T."/>
            <person name="Nakamura Y."/>
            <person name="Kawachi M."/>
        </authorList>
    </citation>
    <scope>NUCLEOTIDE SEQUENCE [LARGE SCALE GENOMIC DNA]</scope>
    <source>
        <strain evidence="4 5">NIES-37</strain>
    </source>
</reference>
<dbReference type="InterPro" id="IPR001789">
    <property type="entry name" value="Sig_transdc_resp-reg_receiver"/>
</dbReference>
<evidence type="ECO:0000313" key="4">
    <source>
        <dbReference type="EMBL" id="BAZ00737.1"/>
    </source>
</evidence>
<protein>
    <submittedName>
        <fullName evidence="4">Two-component response regulator</fullName>
    </submittedName>
</protein>
<dbReference type="GO" id="GO:0000160">
    <property type="term" value="P:phosphorelay signal transduction system"/>
    <property type="evidence" value="ECO:0007669"/>
    <property type="project" value="InterPro"/>
</dbReference>
<dbReference type="Pfam" id="PF00072">
    <property type="entry name" value="Response_reg"/>
    <property type="match status" value="1"/>
</dbReference>
<dbReference type="InterPro" id="IPR050595">
    <property type="entry name" value="Bact_response_regulator"/>
</dbReference>
<dbReference type="SUPFAM" id="SSF52172">
    <property type="entry name" value="CheY-like"/>
    <property type="match status" value="1"/>
</dbReference>
<gene>
    <name evidence="4" type="ORF">NIES37_47330</name>
</gene>
<dbReference type="PANTHER" id="PTHR44591:SF3">
    <property type="entry name" value="RESPONSE REGULATORY DOMAIN-CONTAINING PROTEIN"/>
    <property type="match status" value="1"/>
</dbReference>
<dbReference type="Proteomes" id="UP000218785">
    <property type="component" value="Chromosome"/>
</dbReference>